<dbReference type="RefSeq" id="WP_011408168.1">
    <property type="nucleotide sequence ID" value="NZ_CP031698.1"/>
</dbReference>
<accession>A0A854CN71</accession>
<keyword evidence="4" id="KW-0067">ATP-binding</keyword>
<name>A0A854CN71_XANOO</name>
<sequence>MRWRAHDCSFFCGLLGSAVGDMALACDAAGGIYLADGFLPTIGQFLAGSTFAERFLAKGNMRAVLERIPIRLVEHGQLGVLGAANWYLQHHTHLA</sequence>
<dbReference type="GO" id="GO:0006096">
    <property type="term" value="P:glycolytic process"/>
    <property type="evidence" value="ECO:0007669"/>
    <property type="project" value="InterPro"/>
</dbReference>
<keyword evidence="1" id="KW-0808">Transferase</keyword>
<dbReference type="InterPro" id="IPR003836">
    <property type="entry name" value="Glucokinase"/>
</dbReference>
<evidence type="ECO:0000313" key="6">
    <source>
        <dbReference type="EMBL" id="OLG93339.1"/>
    </source>
</evidence>
<dbReference type="InterPro" id="IPR043129">
    <property type="entry name" value="ATPase_NBD"/>
</dbReference>
<evidence type="ECO:0000256" key="5">
    <source>
        <dbReference type="RuleBase" id="RU004046"/>
    </source>
</evidence>
<organism evidence="6">
    <name type="scientific">Xanthomonas oryzae pv. oryzae</name>
    <dbReference type="NCBI Taxonomy" id="64187"/>
    <lineage>
        <taxon>Bacteria</taxon>
        <taxon>Pseudomonadati</taxon>
        <taxon>Pseudomonadota</taxon>
        <taxon>Gammaproteobacteria</taxon>
        <taxon>Lysobacterales</taxon>
        <taxon>Lysobacteraceae</taxon>
        <taxon>Xanthomonas</taxon>
    </lineage>
</organism>
<dbReference type="SUPFAM" id="SSF53067">
    <property type="entry name" value="Actin-like ATPase domain"/>
    <property type="match status" value="1"/>
</dbReference>
<dbReference type="Pfam" id="PF02685">
    <property type="entry name" value="Glucokinase"/>
    <property type="match status" value="1"/>
</dbReference>
<dbReference type="AlphaFoldDB" id="A0A854CN71"/>
<dbReference type="GO" id="GO:0005829">
    <property type="term" value="C:cytosol"/>
    <property type="evidence" value="ECO:0007669"/>
    <property type="project" value="TreeGrafter"/>
</dbReference>
<dbReference type="PANTHER" id="PTHR47690">
    <property type="entry name" value="GLUCOKINASE"/>
    <property type="match status" value="1"/>
</dbReference>
<dbReference type="GO" id="GO:0004340">
    <property type="term" value="F:glucokinase activity"/>
    <property type="evidence" value="ECO:0007669"/>
    <property type="project" value="InterPro"/>
</dbReference>
<comment type="similarity">
    <text evidence="5">Belongs to the bacterial glucokinase family.</text>
</comment>
<comment type="caution">
    <text evidence="6">The sequence shown here is derived from an EMBL/GenBank/DDBJ whole genome shotgun (WGS) entry which is preliminary data.</text>
</comment>
<dbReference type="InterPro" id="IPR050201">
    <property type="entry name" value="Bacterial_glucokinase"/>
</dbReference>
<dbReference type="GO" id="GO:0005524">
    <property type="term" value="F:ATP binding"/>
    <property type="evidence" value="ECO:0007669"/>
    <property type="project" value="UniProtKB-KW"/>
</dbReference>
<gene>
    <name evidence="6" type="ORF">BXO512_05300</name>
</gene>
<evidence type="ECO:0000256" key="1">
    <source>
        <dbReference type="ARBA" id="ARBA00022679"/>
    </source>
</evidence>
<dbReference type="PANTHER" id="PTHR47690:SF1">
    <property type="entry name" value="GLUCOKINASE"/>
    <property type="match status" value="1"/>
</dbReference>
<protein>
    <submittedName>
        <fullName evidence="6">Glucose kinase</fullName>
    </submittedName>
</protein>
<evidence type="ECO:0000256" key="2">
    <source>
        <dbReference type="ARBA" id="ARBA00022741"/>
    </source>
</evidence>
<dbReference type="EMBL" id="JXEA01000057">
    <property type="protein sequence ID" value="OLG93339.1"/>
    <property type="molecule type" value="Genomic_DNA"/>
</dbReference>
<dbReference type="Gene3D" id="3.40.367.20">
    <property type="match status" value="1"/>
</dbReference>
<evidence type="ECO:0000256" key="4">
    <source>
        <dbReference type="ARBA" id="ARBA00022840"/>
    </source>
</evidence>
<reference evidence="6" key="1">
    <citation type="submission" date="2015-01" db="EMBL/GenBank/DDBJ databases">
        <title>Population genomics of rice bacterial leaf blight strains from India.</title>
        <authorList>
            <person name="Midha S."/>
            <person name="Anil M.G."/>
            <person name="Mishra D."/>
            <person name="Brahma K."/>
            <person name="Laha G.S."/>
            <person name="Sundaram R.M."/>
            <person name="Sonti R.V."/>
            <person name="Patil P.B."/>
        </authorList>
    </citation>
    <scope>NUCLEOTIDE SEQUENCE</scope>
    <source>
        <strain evidence="6">BXO512</strain>
    </source>
</reference>
<proteinExistence type="inferred from homology"/>
<keyword evidence="2" id="KW-0547">Nucleotide-binding</keyword>
<dbReference type="GO" id="GO:0005536">
    <property type="term" value="F:D-glucose binding"/>
    <property type="evidence" value="ECO:0007669"/>
    <property type="project" value="InterPro"/>
</dbReference>
<evidence type="ECO:0000256" key="3">
    <source>
        <dbReference type="ARBA" id="ARBA00022777"/>
    </source>
</evidence>
<keyword evidence="3 6" id="KW-0418">Kinase</keyword>